<accession>A0A0L0VJH9</accession>
<dbReference type="Gene3D" id="3.40.50.300">
    <property type="entry name" value="P-loop containing nucleotide triphosphate hydrolases"/>
    <property type="match status" value="1"/>
</dbReference>
<dbReference type="SUPFAM" id="SSF53098">
    <property type="entry name" value="Ribonuclease H-like"/>
    <property type="match status" value="1"/>
</dbReference>
<name>A0A0L0VJH9_9BASI</name>
<dbReference type="PANTHER" id="PTHR47501">
    <property type="entry name" value="TRANSPOSASE-RELATED"/>
    <property type="match status" value="1"/>
</dbReference>
<feature type="compositionally biased region" description="Pro residues" evidence="1">
    <location>
        <begin position="555"/>
        <end position="567"/>
    </location>
</feature>
<dbReference type="SUPFAM" id="SSF52540">
    <property type="entry name" value="P-loop containing nucleoside triphosphate hydrolases"/>
    <property type="match status" value="1"/>
</dbReference>
<reference evidence="3" key="1">
    <citation type="submission" date="2014-03" db="EMBL/GenBank/DDBJ databases">
        <title>The Genome Sequence of Puccinia striiformis f. sp. tritici PST-78.</title>
        <authorList>
            <consortium name="The Broad Institute Genome Sequencing Platform"/>
            <person name="Cuomo C."/>
            <person name="Hulbert S."/>
            <person name="Chen X."/>
            <person name="Walker B."/>
            <person name="Young S.K."/>
            <person name="Zeng Q."/>
            <person name="Gargeya S."/>
            <person name="Fitzgerald M."/>
            <person name="Haas B."/>
            <person name="Abouelleil A."/>
            <person name="Alvarado L."/>
            <person name="Arachchi H.M."/>
            <person name="Berlin A.M."/>
            <person name="Chapman S.B."/>
            <person name="Goldberg J."/>
            <person name="Griggs A."/>
            <person name="Gujja S."/>
            <person name="Hansen M."/>
            <person name="Howarth C."/>
            <person name="Imamovic A."/>
            <person name="Larimer J."/>
            <person name="McCowan C."/>
            <person name="Montmayeur A."/>
            <person name="Murphy C."/>
            <person name="Neiman D."/>
            <person name="Pearson M."/>
            <person name="Priest M."/>
            <person name="Roberts A."/>
            <person name="Saif S."/>
            <person name="Shea T."/>
            <person name="Sisk P."/>
            <person name="Sykes S."/>
            <person name="Wortman J."/>
            <person name="Nusbaum C."/>
            <person name="Birren B."/>
        </authorList>
    </citation>
    <scope>NUCLEOTIDE SEQUENCE [LARGE SCALE GENOMIC DNA]</scope>
    <source>
        <strain evidence="3">race PST-78</strain>
    </source>
</reference>
<evidence type="ECO:0000256" key="1">
    <source>
        <dbReference type="SAM" id="MobiDB-lite"/>
    </source>
</evidence>
<feature type="region of interest" description="Disordered" evidence="1">
    <location>
        <begin position="1042"/>
        <end position="1066"/>
    </location>
</feature>
<keyword evidence="3" id="KW-1185">Reference proteome</keyword>
<evidence type="ECO:0000313" key="2">
    <source>
        <dbReference type="EMBL" id="KNE99425.1"/>
    </source>
</evidence>
<sequence length="1153" mass="128575">MANSLASALDLIKVFLSHKDVVGNQMVPALVYSGSQNQTIIALEVIDRARETPGRCYIPKSSGARCFHSCTGKWDKVSCVEDFSQGIFPVISCTMALGLGQNWKRVCMVVHLGRGDPASIFQLIGHCGKDGRPGLAVMFVEKNRQNGKNQVDQFTKGATQSNNDRMDALAITPMCLRIAFAMDNCHGYIPLWEDDPNYIEECQHGMREKMLKCCCSNCDEENSIKLIDNLLAASVSNFDSIVSDNFTVSKSYDLHSKYPKRHTGTRKRKILPDERLEMDKFKLSMIKELHAYYYTIFKQGGSLMPKHLFANEEAEAIVNSFQNITSVQKLQRVIGVEAFAGQREWLFKWIDEYKESREKEMDDESCEESEDVLWCRPSKRIKTMAILGVLLDSAGALDQRSNRFASLRKAPFFRSEAESRFPVGSESESAAPCRFASLSNSGPAASLRCQTAGPPLRFAVKQRARRFFQPSKGKAQRQIRAFAAEKRQRKRQSGANRGKPLFLPLLRFLCAAASALTSAQTIFSRLPTAAALFVRCSNPVIPPASLPPIHLMAPANPPDDVPSTPPNHPEEPDVPQSTRRESSRIRTPLSRPGFIPTASDSRRALIGNPTQPRRRPATTPSSDPLPDEPNKGDKEEESSDDVIETQATGQRPGTKKVASKVTQVSKRTGKGIEVDLAQDSDNEHSQLATKKDKTKDSNGFDHWVLYFHPPGQGPNQKPGDEACACRWCPKEVMVTNRSTYNLKSHRDGENYKSSKKKACRGRAKAIEAGSHLPPTPAELIAEKVKTGAAKPGTLVAYTSRGRFDNTTMIKLLIIWLIRECLPWLRMEDFHLRLAFDHASVTSKLPSAVWAAGHAHRLYLEQRSQVINLITESDSKISLISDVWTTKGSHKAFLGITVCYINKRWEHVTQHLAIKYISWHHNGKYLAPPFANVLTKHGLHCKITQTTDSGSNNFTMARAVAATIRAFDSTTWDVERNHHRCICHVIALILGAGLKALELSTKMVRPERSDESFPGSLLATITEVDEPGNNDIVEVIAEASEDDDVDPVDAERGSRVPGWEDENEEEDDVVEVDESGIGFTLKKIDYICRRITGSPQKQAEWKLWAKTLGYKGRGVIGGYGIRWNIAYDSRQRAYEGRRVSHLTKSTPDSNTHAV</sequence>
<gene>
    <name evidence="2" type="ORF">PSTG_07353</name>
</gene>
<protein>
    <recommendedName>
        <fullName evidence="4">Helicase C-terminal domain-containing protein</fullName>
    </recommendedName>
</protein>
<proteinExistence type="predicted"/>
<dbReference type="InterPro" id="IPR027417">
    <property type="entry name" value="P-loop_NTPase"/>
</dbReference>
<organism evidence="2 3">
    <name type="scientific">Puccinia striiformis f. sp. tritici PST-78</name>
    <dbReference type="NCBI Taxonomy" id="1165861"/>
    <lineage>
        <taxon>Eukaryota</taxon>
        <taxon>Fungi</taxon>
        <taxon>Dikarya</taxon>
        <taxon>Basidiomycota</taxon>
        <taxon>Pucciniomycotina</taxon>
        <taxon>Pucciniomycetes</taxon>
        <taxon>Pucciniales</taxon>
        <taxon>Pucciniaceae</taxon>
        <taxon>Puccinia</taxon>
    </lineage>
</organism>
<dbReference type="AlphaFoldDB" id="A0A0L0VJH9"/>
<dbReference type="OrthoDB" id="2507066at2759"/>
<feature type="compositionally biased region" description="Basic and acidic residues" evidence="1">
    <location>
        <begin position="681"/>
        <end position="696"/>
    </location>
</feature>
<dbReference type="InterPro" id="IPR012337">
    <property type="entry name" value="RNaseH-like_sf"/>
</dbReference>
<dbReference type="Proteomes" id="UP000054564">
    <property type="component" value="Unassembled WGS sequence"/>
</dbReference>
<dbReference type="PANTHER" id="PTHR47501:SF5">
    <property type="entry name" value="HAT C-TERMINAL DIMERISATION DOMAIN-CONTAINING PROTEIN"/>
    <property type="match status" value="1"/>
</dbReference>
<evidence type="ECO:0000313" key="3">
    <source>
        <dbReference type="Proteomes" id="UP000054564"/>
    </source>
</evidence>
<comment type="caution">
    <text evidence="2">The sequence shown here is derived from an EMBL/GenBank/DDBJ whole genome shotgun (WGS) entry which is preliminary data.</text>
</comment>
<feature type="region of interest" description="Disordered" evidence="1">
    <location>
        <begin position="551"/>
        <end position="696"/>
    </location>
</feature>
<dbReference type="EMBL" id="AJIL01000046">
    <property type="protein sequence ID" value="KNE99425.1"/>
    <property type="molecule type" value="Genomic_DNA"/>
</dbReference>
<evidence type="ECO:0008006" key="4">
    <source>
        <dbReference type="Google" id="ProtNLM"/>
    </source>
</evidence>